<dbReference type="InterPro" id="IPR000859">
    <property type="entry name" value="CUB_dom"/>
</dbReference>
<protein>
    <recommendedName>
        <fullName evidence="10">Seizure related 6 homolog (mouse)-like</fullName>
    </recommendedName>
</protein>
<name>A0A553RAG6_9TELE</name>
<keyword evidence="5" id="KW-1133">Transmembrane helix</keyword>
<dbReference type="SUPFAM" id="SSF57535">
    <property type="entry name" value="Complement control module/SCR domain"/>
    <property type="match status" value="5"/>
</dbReference>
<dbReference type="PANTHER" id="PTHR45656">
    <property type="entry name" value="PROTEIN CBR-CLEC-78"/>
    <property type="match status" value="1"/>
</dbReference>
<gene>
    <name evidence="8" type="ORF">DNTS_017248</name>
</gene>
<dbReference type="InterPro" id="IPR051277">
    <property type="entry name" value="SEZ6_CSMD_C4BPB_Regulators"/>
</dbReference>
<dbReference type="SMART" id="SM00032">
    <property type="entry name" value="CCP"/>
    <property type="match status" value="5"/>
</dbReference>
<dbReference type="CDD" id="cd00033">
    <property type="entry name" value="CCP"/>
    <property type="match status" value="5"/>
</dbReference>
<feature type="domain" description="CUB" evidence="6">
    <location>
        <begin position="215"/>
        <end position="326"/>
    </location>
</feature>
<keyword evidence="5" id="KW-0472">Membrane</keyword>
<sequence>MSVLYRSSPEAVLGTYQLHYQNLHPGGKAFFHCHIGYHLQGVQTLTCQNASLPVWTPQPPHCRALCGGVVKNATMGRVLSPSPYPNSNITQERSCSWSLEAPSQQRLHLHMERLLLGPTDSEGPVVRIQFITEHLNSHTTSFNIRYEAFEKGHCYEPFIQNGNFTTTDVTFMVGTLVHFSCDPGHTLEQGPPIIECVNPRDPYWNDTEPLCRALCGGDLSGSSGLILSPNWPEWYGEGEPCTWRIHTVEDKRIVLDMQLLNLSDSDLLMVLDGSDASSRILAQFVGGSKPLQLASSGPDLSISFHSDPIAVQLGRGEGFIISYVEVSANDSCQDLPEIQNGRKHSSHAALVRGAQVLFQCDPGFDLVGSDTLICQPDLKWSALPPFCDKIMYCLDPGQVAHASRSLSDPKLLVGTVVEFSCSPGFILQGGATLTCYGREPGTPVWTSHLPRCVSEESVSCDNPGLPDNGYQLLSKRSYVPGETLTFMCYSGYELIGEPAIRCILGNSSFWSRPLPICRANHGCSGNHALEVAEAASVSVDGGTVALSIFFLLLLVSLLLSVSYCYITRCRYHANLRLPLIYPHPYSQISVDTEFDNPLYENGGESREYEVSI</sequence>
<evidence type="ECO:0000259" key="6">
    <source>
        <dbReference type="PROSITE" id="PS01180"/>
    </source>
</evidence>
<dbReference type="Gene3D" id="2.10.70.10">
    <property type="entry name" value="Complement Module, domain 1"/>
    <property type="match status" value="5"/>
</dbReference>
<feature type="domain" description="CUB" evidence="6">
    <location>
        <begin position="66"/>
        <end position="115"/>
    </location>
</feature>
<keyword evidence="2" id="KW-0677">Repeat</keyword>
<dbReference type="OrthoDB" id="9935125at2759"/>
<dbReference type="Pfam" id="PF00431">
    <property type="entry name" value="CUB"/>
    <property type="match status" value="1"/>
</dbReference>
<evidence type="ECO:0000256" key="5">
    <source>
        <dbReference type="SAM" id="Phobius"/>
    </source>
</evidence>
<keyword evidence="3 4" id="KW-1015">Disulfide bond</keyword>
<keyword evidence="5" id="KW-0812">Transmembrane</keyword>
<dbReference type="PROSITE" id="PS01180">
    <property type="entry name" value="CUB"/>
    <property type="match status" value="2"/>
</dbReference>
<evidence type="ECO:0000313" key="8">
    <source>
        <dbReference type="EMBL" id="TRY99155.1"/>
    </source>
</evidence>
<feature type="disulfide bond" evidence="4">
    <location>
        <begin position="360"/>
        <end position="387"/>
    </location>
</feature>
<dbReference type="InterPro" id="IPR035914">
    <property type="entry name" value="Sperma_CUB_dom_sf"/>
</dbReference>
<dbReference type="SUPFAM" id="SSF49854">
    <property type="entry name" value="Spermadhesin, CUB domain"/>
    <property type="match status" value="2"/>
</dbReference>
<dbReference type="AlphaFoldDB" id="A0A553RAG6"/>
<dbReference type="FunFam" id="2.10.70.10:FF:000010">
    <property type="entry name" value="Seizure related 6 homolog like"/>
    <property type="match status" value="1"/>
</dbReference>
<comment type="caution">
    <text evidence="8">The sequence shown here is derived from an EMBL/GenBank/DDBJ whole genome shotgun (WGS) entry which is preliminary data.</text>
</comment>
<feature type="domain" description="Sushi" evidence="7">
    <location>
        <begin position="152"/>
        <end position="213"/>
    </location>
</feature>
<feature type="domain" description="Sushi" evidence="7">
    <location>
        <begin position="330"/>
        <end position="389"/>
    </location>
</feature>
<feature type="transmembrane region" description="Helical" evidence="5">
    <location>
        <begin position="544"/>
        <end position="566"/>
    </location>
</feature>
<evidence type="ECO:0008006" key="10">
    <source>
        <dbReference type="Google" id="ProtNLM"/>
    </source>
</evidence>
<evidence type="ECO:0000313" key="9">
    <source>
        <dbReference type="Proteomes" id="UP000316079"/>
    </source>
</evidence>
<dbReference type="Pfam" id="PF00084">
    <property type="entry name" value="Sushi"/>
    <property type="match status" value="5"/>
</dbReference>
<keyword evidence="1 4" id="KW-0768">Sushi</keyword>
<dbReference type="PROSITE" id="PS50923">
    <property type="entry name" value="SUSHI"/>
    <property type="match status" value="5"/>
</dbReference>
<dbReference type="InterPro" id="IPR000436">
    <property type="entry name" value="Sushi_SCR_CCP_dom"/>
</dbReference>
<keyword evidence="9" id="KW-1185">Reference proteome</keyword>
<dbReference type="SMART" id="SM00042">
    <property type="entry name" value="CUB"/>
    <property type="match status" value="1"/>
</dbReference>
<accession>A0A553RAG6</accession>
<evidence type="ECO:0000256" key="4">
    <source>
        <dbReference type="PROSITE-ProRule" id="PRU00302"/>
    </source>
</evidence>
<evidence type="ECO:0000259" key="7">
    <source>
        <dbReference type="PROSITE" id="PS50923"/>
    </source>
</evidence>
<evidence type="ECO:0000256" key="2">
    <source>
        <dbReference type="ARBA" id="ARBA00022737"/>
    </source>
</evidence>
<feature type="domain" description="Sushi" evidence="7">
    <location>
        <begin position="458"/>
        <end position="519"/>
    </location>
</feature>
<dbReference type="Gene3D" id="2.60.120.290">
    <property type="entry name" value="Spermadhesin, CUB domain"/>
    <property type="match status" value="1"/>
</dbReference>
<dbReference type="Proteomes" id="UP000316079">
    <property type="component" value="Unassembled WGS sequence"/>
</dbReference>
<feature type="domain" description="Sushi" evidence="7">
    <location>
        <begin position="391"/>
        <end position="454"/>
    </location>
</feature>
<dbReference type="STRING" id="623744.A0A553RAG6"/>
<dbReference type="CDD" id="cd00041">
    <property type="entry name" value="CUB"/>
    <property type="match status" value="1"/>
</dbReference>
<feature type="domain" description="Sushi" evidence="7">
    <location>
        <begin position="6"/>
        <end position="64"/>
    </location>
</feature>
<dbReference type="PANTHER" id="PTHR45656:SF8">
    <property type="entry name" value="SEIZURE 6-LIKE PROTEIN"/>
    <property type="match status" value="1"/>
</dbReference>
<evidence type="ECO:0000256" key="1">
    <source>
        <dbReference type="ARBA" id="ARBA00022659"/>
    </source>
</evidence>
<proteinExistence type="predicted"/>
<dbReference type="InterPro" id="IPR035976">
    <property type="entry name" value="Sushi/SCR/CCP_sf"/>
</dbReference>
<reference evidence="8 9" key="1">
    <citation type="journal article" date="2019" name="Sci. Data">
        <title>Hybrid genome assembly and annotation of Danionella translucida.</title>
        <authorList>
            <person name="Kadobianskyi M."/>
            <person name="Schulze L."/>
            <person name="Schuelke M."/>
            <person name="Judkewitz B."/>
        </authorList>
    </citation>
    <scope>NUCLEOTIDE SEQUENCE [LARGE SCALE GENOMIC DNA]</scope>
    <source>
        <strain evidence="8 9">Bolton</strain>
    </source>
</reference>
<organism evidence="8 9">
    <name type="scientific">Danionella cerebrum</name>
    <dbReference type="NCBI Taxonomy" id="2873325"/>
    <lineage>
        <taxon>Eukaryota</taxon>
        <taxon>Metazoa</taxon>
        <taxon>Chordata</taxon>
        <taxon>Craniata</taxon>
        <taxon>Vertebrata</taxon>
        <taxon>Euteleostomi</taxon>
        <taxon>Actinopterygii</taxon>
        <taxon>Neopterygii</taxon>
        <taxon>Teleostei</taxon>
        <taxon>Ostariophysi</taxon>
        <taxon>Cypriniformes</taxon>
        <taxon>Danionidae</taxon>
        <taxon>Danioninae</taxon>
        <taxon>Danionella</taxon>
    </lineage>
</organism>
<evidence type="ECO:0000256" key="3">
    <source>
        <dbReference type="ARBA" id="ARBA00023157"/>
    </source>
</evidence>
<dbReference type="EMBL" id="SRMA01025097">
    <property type="protein sequence ID" value="TRY99155.1"/>
    <property type="molecule type" value="Genomic_DNA"/>
</dbReference>
<comment type="caution">
    <text evidence="4">Lacks conserved residue(s) required for the propagation of feature annotation.</text>
</comment>